<evidence type="ECO:0000256" key="1">
    <source>
        <dbReference type="SAM" id="MobiDB-lite"/>
    </source>
</evidence>
<evidence type="ECO:0000313" key="2">
    <source>
        <dbReference type="EMBL" id="MFL7904837.1"/>
    </source>
</evidence>
<comment type="caution">
    <text evidence="2">The sequence shown here is derived from an EMBL/GenBank/DDBJ whole genome shotgun (WGS) entry which is preliminary data.</text>
</comment>
<keyword evidence="3" id="KW-1185">Reference proteome</keyword>
<accession>A0ABW8VEF3</accession>
<evidence type="ECO:0000313" key="3">
    <source>
        <dbReference type="Proteomes" id="UP001628281"/>
    </source>
</evidence>
<feature type="region of interest" description="Disordered" evidence="1">
    <location>
        <begin position="1"/>
        <end position="57"/>
    </location>
</feature>
<feature type="compositionally biased region" description="Basic and acidic residues" evidence="1">
    <location>
        <begin position="19"/>
        <end position="57"/>
    </location>
</feature>
<sequence>MPEDDAMGDNRNTDSQPQAEKDRATGKPEDKPAATKDEMTKAQEDAARERADKGGYQ</sequence>
<name>A0ABW8VEF3_9PROT</name>
<dbReference type="RefSeq" id="WP_160174881.1">
    <property type="nucleotide sequence ID" value="NZ_CP007797.1"/>
</dbReference>
<organism evidence="2 3">
    <name type="scientific">Azospirillum argentinense</name>
    <dbReference type="NCBI Taxonomy" id="2970906"/>
    <lineage>
        <taxon>Bacteria</taxon>
        <taxon>Pseudomonadati</taxon>
        <taxon>Pseudomonadota</taxon>
        <taxon>Alphaproteobacteria</taxon>
        <taxon>Rhodospirillales</taxon>
        <taxon>Azospirillaceae</taxon>
        <taxon>Azospirillum</taxon>
    </lineage>
</organism>
<gene>
    <name evidence="2" type="ORF">ACJ41P_27155</name>
</gene>
<reference evidence="2 3" key="1">
    <citation type="submission" date="2024-11" db="EMBL/GenBank/DDBJ databases">
        <title>Draft genome sequences of two bacteria associated to sugarcane roots in Colombia.</title>
        <authorList>
            <person name="Pardo-Diaz S."/>
            <person name="Masmela-Mendoza J."/>
            <person name="Delgadillo-Duran P."/>
            <person name="Bautista E.J."/>
            <person name="Rojas-Tapias D.F."/>
        </authorList>
    </citation>
    <scope>NUCLEOTIDE SEQUENCE [LARGE SCALE GENOMIC DNA]</scope>
    <source>
        <strain evidence="2 3">Ap18</strain>
    </source>
</reference>
<proteinExistence type="predicted"/>
<protein>
    <submittedName>
        <fullName evidence="2">Uncharacterized protein</fullName>
    </submittedName>
</protein>
<dbReference type="Proteomes" id="UP001628281">
    <property type="component" value="Unassembled WGS sequence"/>
</dbReference>
<dbReference type="EMBL" id="JBJLSN010000058">
    <property type="protein sequence ID" value="MFL7904837.1"/>
    <property type="molecule type" value="Genomic_DNA"/>
</dbReference>